<protein>
    <submittedName>
        <fullName evidence="8">LuxR family transcriptional regulator</fullName>
    </submittedName>
</protein>
<evidence type="ECO:0000256" key="5">
    <source>
        <dbReference type="PROSITE-ProRule" id="PRU00169"/>
    </source>
</evidence>
<dbReference type="GO" id="GO:0006355">
    <property type="term" value="P:regulation of DNA-templated transcription"/>
    <property type="evidence" value="ECO:0007669"/>
    <property type="project" value="InterPro"/>
</dbReference>
<dbReference type="InterPro" id="IPR016032">
    <property type="entry name" value="Sig_transdc_resp-reg_C-effctor"/>
</dbReference>
<keyword evidence="1 5" id="KW-0597">Phosphoprotein</keyword>
<dbReference type="SUPFAM" id="SSF46894">
    <property type="entry name" value="C-terminal effector domain of the bipartite response regulators"/>
    <property type="match status" value="1"/>
</dbReference>
<evidence type="ECO:0000259" key="6">
    <source>
        <dbReference type="PROSITE" id="PS50043"/>
    </source>
</evidence>
<dbReference type="SUPFAM" id="SSF52172">
    <property type="entry name" value="CheY-like"/>
    <property type="match status" value="1"/>
</dbReference>
<name>A0A0C1QPV3_9BACT</name>
<dbReference type="Proteomes" id="UP000031433">
    <property type="component" value="Unassembled WGS sequence"/>
</dbReference>
<dbReference type="PROSITE" id="PS50043">
    <property type="entry name" value="HTH_LUXR_2"/>
    <property type="match status" value="1"/>
</dbReference>
<evidence type="ECO:0000256" key="1">
    <source>
        <dbReference type="ARBA" id="ARBA00022553"/>
    </source>
</evidence>
<evidence type="ECO:0000313" key="9">
    <source>
        <dbReference type="Proteomes" id="UP000031433"/>
    </source>
</evidence>
<keyword evidence="2" id="KW-0805">Transcription regulation</keyword>
<evidence type="ECO:0000313" key="8">
    <source>
        <dbReference type="EMBL" id="KIE42687.1"/>
    </source>
</evidence>
<accession>A0A0C1QPV3</accession>
<comment type="caution">
    <text evidence="8">The sequence shown here is derived from an EMBL/GenBank/DDBJ whole genome shotgun (WGS) entry which is preliminary data.</text>
</comment>
<proteinExistence type="predicted"/>
<evidence type="ECO:0000256" key="3">
    <source>
        <dbReference type="ARBA" id="ARBA00023125"/>
    </source>
</evidence>
<keyword evidence="3" id="KW-0238">DNA-binding</keyword>
<organism evidence="8 9">
    <name type="scientific">Geobacter soli</name>
    <dbReference type="NCBI Taxonomy" id="1510391"/>
    <lineage>
        <taxon>Bacteria</taxon>
        <taxon>Pseudomonadati</taxon>
        <taxon>Thermodesulfobacteriota</taxon>
        <taxon>Desulfuromonadia</taxon>
        <taxon>Geobacterales</taxon>
        <taxon>Geobacteraceae</taxon>
        <taxon>Geobacter</taxon>
    </lineage>
</organism>
<feature type="domain" description="HTH luxR-type" evidence="6">
    <location>
        <begin position="146"/>
        <end position="211"/>
    </location>
</feature>
<dbReference type="Gene3D" id="3.40.50.2300">
    <property type="match status" value="1"/>
</dbReference>
<dbReference type="EMBL" id="JXBL01000001">
    <property type="protein sequence ID" value="KIE42687.1"/>
    <property type="molecule type" value="Genomic_DNA"/>
</dbReference>
<gene>
    <name evidence="8" type="ORF">SE37_08615</name>
</gene>
<evidence type="ECO:0000256" key="2">
    <source>
        <dbReference type="ARBA" id="ARBA00023015"/>
    </source>
</evidence>
<dbReference type="Pfam" id="PF00196">
    <property type="entry name" value="GerE"/>
    <property type="match status" value="1"/>
</dbReference>
<dbReference type="Pfam" id="PF00072">
    <property type="entry name" value="Response_reg"/>
    <property type="match status" value="1"/>
</dbReference>
<dbReference type="CDD" id="cd17535">
    <property type="entry name" value="REC_NarL-like"/>
    <property type="match status" value="1"/>
</dbReference>
<dbReference type="InterPro" id="IPR011006">
    <property type="entry name" value="CheY-like_superfamily"/>
</dbReference>
<dbReference type="SMART" id="SM00448">
    <property type="entry name" value="REC"/>
    <property type="match status" value="1"/>
</dbReference>
<dbReference type="PROSITE" id="PS50110">
    <property type="entry name" value="RESPONSE_REGULATORY"/>
    <property type="match status" value="1"/>
</dbReference>
<dbReference type="GO" id="GO:0000160">
    <property type="term" value="P:phosphorelay signal transduction system"/>
    <property type="evidence" value="ECO:0007669"/>
    <property type="project" value="InterPro"/>
</dbReference>
<sequence length="216" mass="24146">MGIRVVIVDDHKIMREGLKSLLTREMDIQVVGEADNGRAATQCVRDLDPDVVLMDLTMPEMNGIDATRRIAADYPSVRVLALSMHSDRRFIEEALSAGAQGFLLKDCAFDELVNAIHEVVADRFYLSPRITGVVVKDYLGRRGRPESASSIRLTPREREVLQLIAEGKNTKEVAFSLDVSVKTVESQRMQIMRKLKTNSIADLTKFAIREGLTTLD</sequence>
<dbReference type="AlphaFoldDB" id="A0A0C1QPV3"/>
<dbReference type="InterPro" id="IPR000792">
    <property type="entry name" value="Tscrpt_reg_LuxR_C"/>
</dbReference>
<dbReference type="SMART" id="SM00421">
    <property type="entry name" value="HTH_LUXR"/>
    <property type="match status" value="1"/>
</dbReference>
<dbReference type="GO" id="GO:0003677">
    <property type="term" value="F:DNA binding"/>
    <property type="evidence" value="ECO:0007669"/>
    <property type="project" value="UniProtKB-KW"/>
</dbReference>
<dbReference type="InterPro" id="IPR058245">
    <property type="entry name" value="NreC/VraR/RcsB-like_REC"/>
</dbReference>
<feature type="modified residue" description="4-aspartylphosphate" evidence="5">
    <location>
        <position position="55"/>
    </location>
</feature>
<dbReference type="PRINTS" id="PR00038">
    <property type="entry name" value="HTHLUXR"/>
</dbReference>
<dbReference type="PANTHER" id="PTHR43214:SF41">
    <property type="entry name" value="NITRATE_NITRITE RESPONSE REGULATOR PROTEIN NARP"/>
    <property type="match status" value="1"/>
</dbReference>
<dbReference type="InterPro" id="IPR039420">
    <property type="entry name" value="WalR-like"/>
</dbReference>
<feature type="domain" description="Response regulatory" evidence="7">
    <location>
        <begin position="4"/>
        <end position="120"/>
    </location>
</feature>
<reference evidence="8 9" key="1">
    <citation type="submission" date="2015-01" db="EMBL/GenBank/DDBJ databases">
        <title>Genome sequence of the anaerobic bacterium Geobacter soli GSS01, a dissimilatory Fe(III) reducer from soil.</title>
        <authorList>
            <person name="Yang G."/>
            <person name="Zhou S."/>
        </authorList>
    </citation>
    <scope>NUCLEOTIDE SEQUENCE [LARGE SCALE GENOMIC DNA]</scope>
    <source>
        <strain evidence="8 9">GSS01</strain>
    </source>
</reference>
<evidence type="ECO:0000259" key="7">
    <source>
        <dbReference type="PROSITE" id="PS50110"/>
    </source>
</evidence>
<keyword evidence="9" id="KW-1185">Reference proteome</keyword>
<dbReference type="CDD" id="cd06170">
    <property type="entry name" value="LuxR_C_like"/>
    <property type="match status" value="1"/>
</dbReference>
<evidence type="ECO:0000256" key="4">
    <source>
        <dbReference type="ARBA" id="ARBA00023163"/>
    </source>
</evidence>
<keyword evidence="4" id="KW-0804">Transcription</keyword>
<dbReference type="RefSeq" id="WP_039645481.1">
    <property type="nucleotide sequence ID" value="NZ_JXBL01000001.1"/>
</dbReference>
<dbReference type="PANTHER" id="PTHR43214">
    <property type="entry name" value="TWO-COMPONENT RESPONSE REGULATOR"/>
    <property type="match status" value="1"/>
</dbReference>
<dbReference type="InterPro" id="IPR001789">
    <property type="entry name" value="Sig_transdc_resp-reg_receiver"/>
</dbReference>